<dbReference type="OrthoDB" id="10682733at2759"/>
<reference evidence="1" key="1">
    <citation type="submission" date="2016-10" db="EMBL/GenBank/DDBJ databases">
        <authorList>
            <person name="Benchimol M."/>
            <person name="Almeida L.G."/>
            <person name="Vasconcelos A.T."/>
            <person name="Perreira-Neves A."/>
            <person name="Rosa I.A."/>
            <person name="Tasca T."/>
            <person name="Bogo M.R."/>
            <person name="de Souza W."/>
        </authorList>
    </citation>
    <scope>NUCLEOTIDE SEQUENCE [LARGE SCALE GENOMIC DNA]</scope>
    <source>
        <strain evidence="1">K</strain>
    </source>
</reference>
<comment type="caution">
    <text evidence="1">The sequence shown here is derived from an EMBL/GenBank/DDBJ whole genome shotgun (WGS) entry which is preliminary data.</text>
</comment>
<protein>
    <recommendedName>
        <fullName evidence="3">DUF3730 domain-containing protein</fullName>
    </recommendedName>
</protein>
<dbReference type="Proteomes" id="UP000179807">
    <property type="component" value="Unassembled WGS sequence"/>
</dbReference>
<keyword evidence="2" id="KW-1185">Reference proteome</keyword>
<accession>A0A1J4KDQ9</accession>
<dbReference type="VEuPathDB" id="TrichDB:TRFO_21529"/>
<evidence type="ECO:0000313" key="1">
    <source>
        <dbReference type="EMBL" id="OHT09567.1"/>
    </source>
</evidence>
<sequence length="1638" mass="187125">MKTIEKVKLLIEFEQMDDLILNLEKLVKSKRLQPAERIICDSLVNYEIILPSTISDSYFDKLENLLISLLHTNKGDLSVSCSVRIASCLVSLYKTDNRIGKTWNLFTDVGKRPYKASIYAAGYVTKLIGTHSLSMIAGFAKGLLSLPFSQIQPVLYSITMCFKKGRRELTGNVFIDKSSRLAMKGLTSNNEITILLSIRLLRTILKSKINFQKIYPNIKFLLDNEFTSPFIVEEIGFLLAKLMIHNLKDCTVDEKSKNDFQLNEKKDKVGDDDLKKCFSNLLRDFPDYIHLIFHKFLVMISPSYINKHLMLFFKFICKNIPEEIVTFINLISFDNRRQLFQKTNKENKLSADTLYFMRILAYDEESTDLTAALAFQMSTKPQLSLRESALSFFTKIALRSPELASQFVQTSTIFLSNPPEAYQNLNREIKCLSMVAATIICHRPELAYDYRENIETAISKGLKATQVWNGAFQSAFTLMCVVPSSFFSLDDADHALELFSYFYENNTILSENVIQRCSWLASTVAQFIVQYPKLKNSTRALTVIYTNDALPSTTTNICMLKCFSEIEKDERISNLLGRKIRSLVNTSNPPVDFVFSNLKNGMMSPLMLVKRSPEISRDIPKVFLSLHSNVFSQNAIAIYPDYILSLPADMGKYFVELLYTSQYNYQIAPSLILSLLKNPATASLFHDDLLDHLFTAINATIEKNQTNSKITNDKNILDVLDINVSLRIQTFSECIALYTQQHQKKYLNDVLSRIINFHSIREKCFLLAAIFGYIKDLPEDIIITILLDLNNLALSTEYTVYAVYSLMVLYQQYIVQLSLSSFTANQVDFFFNLFQQEKALCPYIMYYMAQAFNALLLILSPEMNNSTNNPQKPHAFFYNLSKNVILSFANSEVPYSKGVYFHVLRAAFAFAKDLVINENLAFPKSRGTSLSCKTAACGVFADYAKMIDTNADFFSLIPHVLMILQITGDSRATEFINVLVSNFVNIAQHNTDSSNAGINKSNESGNEKTNEVRNRLKEWVSIIKSCNMNGTLPGTDVGACDNVKKCCMNIAQLLLPVILETSPFMSGCIDDIIASTIRSLQSENLRSECFILLDKIFDTFSYFTDESGKRMLELYDSQFSTAAKIAFSHISLSGTFLTKFLYFHIQDLSTNTNVCNCFIEGLNKAKSSSQSESAYIAIAAQMVSVARENNEIFGKIENMFPDFLIQFSHIVQNAYDLWNNNNSNNSNLPNWSEISAFRSKFSDIYSNIITSLIWLMKNSSSHSENSSVVENIISEEKLSSFFLNEVMNCQEMWRVSSALLGLTSMIEFTMIDLHQMAQILKTINKSNHQISSKYFALFLKVCAEKSNNKEFKTIWESVTQLYFKNCSVNPKNVNCMTVACIINNGKAKNVSQISEKLFEQIISFNEDKTNLVITLLFDKLTNDKLYEIDDFLLRILNDDEKSIQFKINVIYKSLKRTKCFKSMPKIEEVAIDNFQRGGCELLGYILTHKIPTNFVENPKFLSIYEKFDYESHLVMSLLQLGTILSKEFKNNDEIVSKVLYFSFMYLSESFENIELCRKLIKCASRIWRLINANDKFLLKITFKKIGKERCEKLVRKIERASNVRGKRNITLKTFSPTKIVRKAHSFDPEWQDLTVSDT</sequence>
<dbReference type="EMBL" id="MLAK01000636">
    <property type="protein sequence ID" value="OHT09567.1"/>
    <property type="molecule type" value="Genomic_DNA"/>
</dbReference>
<name>A0A1J4KDQ9_9EUKA</name>
<dbReference type="GeneID" id="94836735"/>
<organism evidence="1 2">
    <name type="scientific">Tritrichomonas foetus</name>
    <dbReference type="NCBI Taxonomy" id="1144522"/>
    <lineage>
        <taxon>Eukaryota</taxon>
        <taxon>Metamonada</taxon>
        <taxon>Parabasalia</taxon>
        <taxon>Tritrichomonadida</taxon>
        <taxon>Tritrichomonadidae</taxon>
        <taxon>Tritrichomonas</taxon>
    </lineage>
</organism>
<evidence type="ECO:0008006" key="3">
    <source>
        <dbReference type="Google" id="ProtNLM"/>
    </source>
</evidence>
<dbReference type="RefSeq" id="XP_068362703.1">
    <property type="nucleotide sequence ID" value="XM_068502031.1"/>
</dbReference>
<evidence type="ECO:0000313" key="2">
    <source>
        <dbReference type="Proteomes" id="UP000179807"/>
    </source>
</evidence>
<gene>
    <name evidence="1" type="ORF">TRFO_21529</name>
</gene>
<proteinExistence type="predicted"/>